<dbReference type="AlphaFoldDB" id="A0A5B6URF5"/>
<proteinExistence type="predicted"/>
<organism evidence="3 4">
    <name type="scientific">Gossypium australe</name>
    <dbReference type="NCBI Taxonomy" id="47621"/>
    <lineage>
        <taxon>Eukaryota</taxon>
        <taxon>Viridiplantae</taxon>
        <taxon>Streptophyta</taxon>
        <taxon>Embryophyta</taxon>
        <taxon>Tracheophyta</taxon>
        <taxon>Spermatophyta</taxon>
        <taxon>Magnoliopsida</taxon>
        <taxon>eudicotyledons</taxon>
        <taxon>Gunneridae</taxon>
        <taxon>Pentapetalae</taxon>
        <taxon>rosids</taxon>
        <taxon>malvids</taxon>
        <taxon>Malvales</taxon>
        <taxon>Malvaceae</taxon>
        <taxon>Malvoideae</taxon>
        <taxon>Gossypium</taxon>
    </lineage>
</organism>
<accession>A0A5B6URF5</accession>
<name>A0A5B6URF5_9ROSI</name>
<evidence type="ECO:0000256" key="1">
    <source>
        <dbReference type="SAM" id="Coils"/>
    </source>
</evidence>
<protein>
    <submittedName>
        <fullName evidence="3">Bicaudal D-related protein 1-like isoform X3</fullName>
    </submittedName>
</protein>
<dbReference type="Proteomes" id="UP000325315">
    <property type="component" value="Unassembled WGS sequence"/>
</dbReference>
<keyword evidence="2" id="KW-0812">Transmembrane</keyword>
<keyword evidence="4" id="KW-1185">Reference proteome</keyword>
<feature type="transmembrane region" description="Helical" evidence="2">
    <location>
        <begin position="384"/>
        <end position="413"/>
    </location>
</feature>
<evidence type="ECO:0000313" key="3">
    <source>
        <dbReference type="EMBL" id="KAA3460640.1"/>
    </source>
</evidence>
<dbReference type="PANTHER" id="PTHR36390">
    <property type="entry name" value="MYOSIN HEAVY CHAIN-LIKE PROTEIN"/>
    <property type="match status" value="1"/>
</dbReference>
<keyword evidence="1" id="KW-0175">Coiled coil</keyword>
<sequence length="432" mass="49665">MSSSSRGDGENSIDVEELLEIETRCRELRKEKDMLKESQPQGFELIRGLELHVKSLSEACTQDKKHIQKLERELKNCSQEIDYLQDQLSARNEEVKFLNDHVHDLEIKLADMEDLREKIDRLIGELNRSNSERLLLMQEIENKEEELQRSALCIEKLEESVSSMALESQCEIESLKLDITALEQMSLEAQKSEEENAQENSQMNVLIEELEVQLQNAHEIIEALEKENKALRGKLIASEKNAKIFCQNIKQWLKSKERSQLDTDSVFGESESIITISKDTSGCKGLFGALLSDVALVLESDSNSKEQIKSMSDQINEYELLVKQLKEELKEQKLKAKEEAEDLAQEMAELRYQMTGLLEEECKRRACIEQVSLQRIAELEAQVILLRFLILCIPSNVVDLGIIYLLLLLLFSVKIQKEPRNSMAVVRHLRES</sequence>
<feature type="coiled-coil region" evidence="1">
    <location>
        <begin position="308"/>
        <end position="360"/>
    </location>
</feature>
<evidence type="ECO:0000256" key="2">
    <source>
        <dbReference type="SAM" id="Phobius"/>
    </source>
</evidence>
<dbReference type="PANTHER" id="PTHR36390:SF1">
    <property type="entry name" value="MYOSIN HEAVY CHAIN-LIKE PROTEIN"/>
    <property type="match status" value="1"/>
</dbReference>
<evidence type="ECO:0000313" key="4">
    <source>
        <dbReference type="Proteomes" id="UP000325315"/>
    </source>
</evidence>
<keyword evidence="2" id="KW-0472">Membrane</keyword>
<keyword evidence="2" id="KW-1133">Transmembrane helix</keyword>
<feature type="coiled-coil region" evidence="1">
    <location>
        <begin position="18"/>
        <end position="241"/>
    </location>
</feature>
<gene>
    <name evidence="3" type="ORF">EPI10_027285</name>
</gene>
<dbReference type="OrthoDB" id="2020741at2759"/>
<dbReference type="EMBL" id="SMMG02000009">
    <property type="protein sequence ID" value="KAA3460640.1"/>
    <property type="molecule type" value="Genomic_DNA"/>
</dbReference>
<comment type="caution">
    <text evidence="3">The sequence shown here is derived from an EMBL/GenBank/DDBJ whole genome shotgun (WGS) entry which is preliminary data.</text>
</comment>
<reference evidence="4" key="1">
    <citation type="journal article" date="2019" name="Plant Biotechnol. J.">
        <title>Genome sequencing of the Australian wild diploid species Gossypium australe highlights disease resistance and delayed gland morphogenesis.</title>
        <authorList>
            <person name="Cai Y."/>
            <person name="Cai X."/>
            <person name="Wang Q."/>
            <person name="Wang P."/>
            <person name="Zhang Y."/>
            <person name="Cai C."/>
            <person name="Xu Y."/>
            <person name="Wang K."/>
            <person name="Zhou Z."/>
            <person name="Wang C."/>
            <person name="Geng S."/>
            <person name="Li B."/>
            <person name="Dong Q."/>
            <person name="Hou Y."/>
            <person name="Wang H."/>
            <person name="Ai P."/>
            <person name="Liu Z."/>
            <person name="Yi F."/>
            <person name="Sun M."/>
            <person name="An G."/>
            <person name="Cheng J."/>
            <person name="Zhang Y."/>
            <person name="Shi Q."/>
            <person name="Xie Y."/>
            <person name="Shi X."/>
            <person name="Chang Y."/>
            <person name="Huang F."/>
            <person name="Chen Y."/>
            <person name="Hong S."/>
            <person name="Mi L."/>
            <person name="Sun Q."/>
            <person name="Zhang L."/>
            <person name="Zhou B."/>
            <person name="Peng R."/>
            <person name="Zhang X."/>
            <person name="Liu F."/>
        </authorList>
    </citation>
    <scope>NUCLEOTIDE SEQUENCE [LARGE SCALE GENOMIC DNA]</scope>
    <source>
        <strain evidence="4">cv. PA1801</strain>
    </source>
</reference>